<keyword evidence="5" id="KW-0687">Ribonucleoprotein</keyword>
<dbReference type="PANTHER" id="PTHR21000:SF5">
    <property type="entry name" value="DIHYDROXY-ACID DEHYDRATASE, MITOCHONDRIAL"/>
    <property type="match status" value="1"/>
</dbReference>
<evidence type="ECO:0000256" key="1">
    <source>
        <dbReference type="ARBA" id="ARBA00006486"/>
    </source>
</evidence>
<feature type="compositionally biased region" description="Low complexity" evidence="6">
    <location>
        <begin position="707"/>
        <end position="716"/>
    </location>
</feature>
<dbReference type="GO" id="GO:0004160">
    <property type="term" value="F:dihydroxy-acid dehydratase activity"/>
    <property type="evidence" value="ECO:0007669"/>
    <property type="project" value="TreeGrafter"/>
</dbReference>
<dbReference type="InterPro" id="IPR041991">
    <property type="entry name" value="Ribosomal_eL27_KOW"/>
</dbReference>
<dbReference type="InterPro" id="IPR050165">
    <property type="entry name" value="DHAD_IlvD/Edd"/>
</dbReference>
<proteinExistence type="inferred from homology"/>
<comment type="caution">
    <text evidence="8">The sequence shown here is derived from an EMBL/GenBank/DDBJ whole genome shotgun (WGS) entry which is preliminary data.</text>
</comment>
<evidence type="ECO:0000256" key="2">
    <source>
        <dbReference type="ARBA" id="ARBA00009124"/>
    </source>
</evidence>
<dbReference type="SUPFAM" id="SSF50104">
    <property type="entry name" value="Translation proteins SH3-like domain"/>
    <property type="match status" value="1"/>
</dbReference>
<dbReference type="OrthoDB" id="407751at2759"/>
<feature type="domain" description="Dihydroxy-acid/6-phosphogluconate dehydratase N-terminal" evidence="7">
    <location>
        <begin position="581"/>
        <end position="645"/>
    </location>
</feature>
<name>A0A1Q9DGY5_SYMMI</name>
<evidence type="ECO:0000313" key="8">
    <source>
        <dbReference type="EMBL" id="OLP94425.1"/>
    </source>
</evidence>
<dbReference type="InterPro" id="IPR001141">
    <property type="entry name" value="Ribosomal_eL27"/>
</dbReference>
<feature type="region of interest" description="Disordered" evidence="6">
    <location>
        <begin position="707"/>
        <end position="740"/>
    </location>
</feature>
<evidence type="ECO:0000256" key="3">
    <source>
        <dbReference type="ARBA" id="ARBA00022980"/>
    </source>
</evidence>
<dbReference type="SUPFAM" id="SSF143975">
    <property type="entry name" value="IlvD/EDD N-terminal domain-like"/>
    <property type="match status" value="2"/>
</dbReference>
<evidence type="ECO:0000256" key="4">
    <source>
        <dbReference type="ARBA" id="ARBA00023239"/>
    </source>
</evidence>
<protein>
    <submittedName>
        <fullName evidence="8">60S ribosomal protein L27</fullName>
    </submittedName>
</protein>
<dbReference type="GO" id="GO:1990904">
    <property type="term" value="C:ribonucleoprotein complex"/>
    <property type="evidence" value="ECO:0007669"/>
    <property type="project" value="UniProtKB-KW"/>
</dbReference>
<dbReference type="GO" id="GO:0006412">
    <property type="term" value="P:translation"/>
    <property type="evidence" value="ECO:0007669"/>
    <property type="project" value="InterPro"/>
</dbReference>
<dbReference type="InterPro" id="IPR038655">
    <property type="entry name" value="Ribosomal_eL27_sf"/>
</dbReference>
<dbReference type="GO" id="GO:0005840">
    <property type="term" value="C:ribosome"/>
    <property type="evidence" value="ECO:0007669"/>
    <property type="project" value="UniProtKB-KW"/>
</dbReference>
<feature type="compositionally biased region" description="Basic and acidic residues" evidence="6">
    <location>
        <begin position="721"/>
        <end position="736"/>
    </location>
</feature>
<gene>
    <name evidence="8" type="primary">RPL27</name>
    <name evidence="8" type="ORF">AK812_SmicGene23551</name>
</gene>
<dbReference type="InterPro" id="IPR000581">
    <property type="entry name" value="ILV_EDD_N"/>
</dbReference>
<dbReference type="EMBL" id="LSRX01000542">
    <property type="protein sequence ID" value="OLP94425.1"/>
    <property type="molecule type" value="Genomic_DNA"/>
</dbReference>
<evidence type="ECO:0000256" key="6">
    <source>
        <dbReference type="SAM" id="MobiDB-lite"/>
    </source>
</evidence>
<dbReference type="Proteomes" id="UP000186817">
    <property type="component" value="Unassembled WGS sequence"/>
</dbReference>
<evidence type="ECO:0000259" key="7">
    <source>
        <dbReference type="Pfam" id="PF00920"/>
    </source>
</evidence>
<evidence type="ECO:0000313" key="9">
    <source>
        <dbReference type="Proteomes" id="UP000186817"/>
    </source>
</evidence>
<organism evidence="8 9">
    <name type="scientific">Symbiodinium microadriaticum</name>
    <name type="common">Dinoflagellate</name>
    <name type="synonym">Zooxanthella microadriatica</name>
    <dbReference type="NCBI Taxonomy" id="2951"/>
    <lineage>
        <taxon>Eukaryota</taxon>
        <taxon>Sar</taxon>
        <taxon>Alveolata</taxon>
        <taxon>Dinophyceae</taxon>
        <taxon>Suessiales</taxon>
        <taxon>Symbiodiniaceae</taxon>
        <taxon>Symbiodinium</taxon>
    </lineage>
</organism>
<dbReference type="CDD" id="cd06090">
    <property type="entry name" value="KOW_RPL27"/>
    <property type="match status" value="1"/>
</dbReference>
<dbReference type="AlphaFoldDB" id="A0A1Q9DGY5"/>
<keyword evidence="4" id="KW-0456">Lyase</keyword>
<dbReference type="PANTHER" id="PTHR21000">
    <property type="entry name" value="DIHYDROXY-ACID DEHYDRATASE DAD"/>
    <property type="match status" value="1"/>
</dbReference>
<keyword evidence="3 8" id="KW-0689">Ribosomal protein</keyword>
<comment type="similarity">
    <text evidence="1">Belongs to the IlvD/Edd family.</text>
</comment>
<dbReference type="GO" id="GO:0003735">
    <property type="term" value="F:structural constituent of ribosome"/>
    <property type="evidence" value="ECO:0007669"/>
    <property type="project" value="InterPro"/>
</dbReference>
<dbReference type="InterPro" id="IPR008991">
    <property type="entry name" value="Translation_prot_SH3-like_sf"/>
</dbReference>
<feature type="domain" description="Dihydroxy-acid/6-phosphogluconate dehydratase N-terminal" evidence="7">
    <location>
        <begin position="25"/>
        <end position="80"/>
    </location>
</feature>
<keyword evidence="9" id="KW-1185">Reference proteome</keyword>
<comment type="similarity">
    <text evidence="2">Belongs to the eukaryotic ribosomal protein eL27 family.</text>
</comment>
<dbReference type="Pfam" id="PF01777">
    <property type="entry name" value="Ribosomal_L27e"/>
    <property type="match status" value="1"/>
</dbReference>
<dbReference type="GO" id="GO:0009082">
    <property type="term" value="P:branched-chain amino acid biosynthetic process"/>
    <property type="evidence" value="ECO:0007669"/>
    <property type="project" value="TreeGrafter"/>
</dbReference>
<dbReference type="Pfam" id="PF00920">
    <property type="entry name" value="ILVD_EDD_N"/>
    <property type="match status" value="2"/>
</dbReference>
<reference evidence="8 9" key="1">
    <citation type="submission" date="2016-02" db="EMBL/GenBank/DDBJ databases">
        <title>Genome analysis of coral dinoflagellate symbionts highlights evolutionary adaptations to a symbiotic lifestyle.</title>
        <authorList>
            <person name="Aranda M."/>
            <person name="Li Y."/>
            <person name="Liew Y.J."/>
            <person name="Baumgarten S."/>
            <person name="Simakov O."/>
            <person name="Wilson M."/>
            <person name="Piel J."/>
            <person name="Ashoor H."/>
            <person name="Bougouffa S."/>
            <person name="Bajic V.B."/>
            <person name="Ryu T."/>
            <person name="Ravasi T."/>
            <person name="Bayer T."/>
            <person name="Micklem G."/>
            <person name="Kim H."/>
            <person name="Bhak J."/>
            <person name="Lajeunesse T.C."/>
            <person name="Voolstra C.R."/>
        </authorList>
    </citation>
    <scope>NUCLEOTIDE SEQUENCE [LARGE SCALE GENOMIC DNA]</scope>
    <source>
        <strain evidence="8 9">CCMP2467</strain>
    </source>
</reference>
<dbReference type="InterPro" id="IPR037237">
    <property type="entry name" value="IlvD/EDD_N"/>
</dbReference>
<sequence length="781" mass="84794">MVGSSRLECAAHALDQLGLTCAPSLKELHTVECHSLPGSGTCAAMFTACTMASVVEALGMSLPGSASTPAATREDPRSVTDQKRQDCAATVAALFSLAEKGLILPVRCLSHAFEVCGFLTCTGLEEELCQAGKFIKAGRVVVMLQGRYAGKKMEAIVVKTCDDGSKSRPFGHCLVAGIDRAPLKVTRKMSKKKITKRTKVKTWPFTKYVNYNHIMPTRYNVPAEISPSTICTDAQMDTPDGLFQEKFQAPPQDKSGRPSKDVLYLRKKLSARKIICKEALENAVAIVYAPFLANAPPVRGRLLMSGWVVVPALQEPPGVIPICSARSEHWASTSAARMNINRADNRYGGAGENWYYRAMPGQAATEMHYATCGMMSTTTPTSELVLMHDAFGGAERMNINRADNRYGGAGENWYYRAMPGQAATEMHYVTCGMMSTTTPTSELVLMHDAFGWAERPPGVIPICSARSEHWASTSAARMNINRADNRYGGAGENWYYRAMPGQAATEMHYVTCGMMSTTTPTSELVLMHDAFGWAERPGFMNVPAAAPVSPLPPSNDVKNIMANMALLRGMGPEQAGLSSEEFNIEDIHRVGQKVPLLGNLSPHGRYHMSDLDKIGGVPVVLRELMDAGLLHGHCMTVTGRTMAENLAGIPSVAALGVQDVLFPVSKPLAPKGNHILVLKGNLAESAAVEAATPKVDISEIDNAMQCSEQETQETQSNADKGMNDRSSESEDSDSRPPVRISKILTLKSTELMRGISIKETLRSWGHLWRQSPIDLPEKEPL</sequence>
<dbReference type="Gene3D" id="2.30.30.770">
    <property type="match status" value="1"/>
</dbReference>
<evidence type="ECO:0000256" key="5">
    <source>
        <dbReference type="ARBA" id="ARBA00023274"/>
    </source>
</evidence>
<accession>A0A1Q9DGY5</accession>